<dbReference type="Pfam" id="PF16913">
    <property type="entry name" value="PUNUT"/>
    <property type="match status" value="1"/>
</dbReference>
<dbReference type="OMA" id="CATELIF"/>
<dbReference type="GO" id="GO:0005345">
    <property type="term" value="F:purine nucleobase transmembrane transporter activity"/>
    <property type="evidence" value="ECO:0007669"/>
    <property type="project" value="UniProtKB-ARBA"/>
</dbReference>
<evidence type="ECO:0000256" key="4">
    <source>
        <dbReference type="ARBA" id="ARBA00022692"/>
    </source>
</evidence>
<dbReference type="AlphaFoldDB" id="A0A8T2TR43"/>
<evidence type="ECO:0000313" key="9">
    <source>
        <dbReference type="EMBL" id="KAH7424760.1"/>
    </source>
</evidence>
<evidence type="ECO:0000256" key="2">
    <source>
        <dbReference type="ARBA" id="ARBA00006213"/>
    </source>
</evidence>
<dbReference type="Proteomes" id="UP000825935">
    <property type="component" value="Chromosome 11"/>
</dbReference>
<feature type="transmembrane region" description="Helical" evidence="7">
    <location>
        <begin position="89"/>
        <end position="107"/>
    </location>
</feature>
<keyword evidence="4 7" id="KW-0812">Transmembrane</keyword>
<keyword evidence="8" id="KW-0732">Signal</keyword>
<feature type="chain" id="PRO_5035771540" description="Purine permease" evidence="8">
    <location>
        <begin position="20"/>
        <end position="130"/>
    </location>
</feature>
<dbReference type="GO" id="GO:0015211">
    <property type="term" value="F:purine nucleoside transmembrane transporter activity"/>
    <property type="evidence" value="ECO:0007669"/>
    <property type="project" value="InterPro"/>
</dbReference>
<name>A0A8T2TR43_CERRI</name>
<feature type="signal peptide" evidence="8">
    <location>
        <begin position="1"/>
        <end position="19"/>
    </location>
</feature>
<comment type="similarity">
    <text evidence="2">Belongs to the purine permeases (TC 2.A.7.14) family.</text>
</comment>
<feature type="transmembrane region" description="Helical" evidence="7">
    <location>
        <begin position="65"/>
        <end position="83"/>
    </location>
</feature>
<comment type="subcellular location">
    <subcellularLocation>
        <location evidence="1">Membrane</location>
    </subcellularLocation>
</comment>
<evidence type="ECO:0008006" key="11">
    <source>
        <dbReference type="Google" id="ProtNLM"/>
    </source>
</evidence>
<evidence type="ECO:0000256" key="7">
    <source>
        <dbReference type="SAM" id="Phobius"/>
    </source>
</evidence>
<evidence type="ECO:0000256" key="6">
    <source>
        <dbReference type="ARBA" id="ARBA00023136"/>
    </source>
</evidence>
<gene>
    <name evidence="9" type="ORF">KP509_11G022500</name>
</gene>
<sequence>MLASMFALLGMCINADLSAMHSEALNFDGGPLAYLMVLGWSAIGWQLYFVGVSGIVFLTSSLMSCVFSTVMIAVVPILAVIFFHDTFSATKGIAMVLSIWGFISYIYDGYMAYKNKQDEKSNHLEEVSTR</sequence>
<reference evidence="9" key="1">
    <citation type="submission" date="2021-08" db="EMBL/GenBank/DDBJ databases">
        <title>WGS assembly of Ceratopteris richardii.</title>
        <authorList>
            <person name="Marchant D.B."/>
            <person name="Chen G."/>
            <person name="Jenkins J."/>
            <person name="Shu S."/>
            <person name="Leebens-Mack J."/>
            <person name="Grimwood J."/>
            <person name="Schmutz J."/>
            <person name="Soltis P."/>
            <person name="Soltis D."/>
            <person name="Chen Z.-H."/>
        </authorList>
    </citation>
    <scope>NUCLEOTIDE SEQUENCE</scope>
    <source>
        <strain evidence="9">Whitten #5841</strain>
        <tissue evidence="9">Leaf</tissue>
    </source>
</reference>
<dbReference type="InterPro" id="IPR030182">
    <property type="entry name" value="PUP_plant"/>
</dbReference>
<keyword evidence="5 7" id="KW-1133">Transmembrane helix</keyword>
<accession>A0A8T2TR43</accession>
<keyword evidence="10" id="KW-1185">Reference proteome</keyword>
<evidence type="ECO:0000313" key="10">
    <source>
        <dbReference type="Proteomes" id="UP000825935"/>
    </source>
</evidence>
<evidence type="ECO:0000256" key="8">
    <source>
        <dbReference type="SAM" id="SignalP"/>
    </source>
</evidence>
<feature type="transmembrane region" description="Helical" evidence="7">
    <location>
        <begin position="34"/>
        <end position="58"/>
    </location>
</feature>
<evidence type="ECO:0000256" key="1">
    <source>
        <dbReference type="ARBA" id="ARBA00004370"/>
    </source>
</evidence>
<dbReference type="EMBL" id="CM035416">
    <property type="protein sequence ID" value="KAH7424760.1"/>
    <property type="molecule type" value="Genomic_DNA"/>
</dbReference>
<organism evidence="9 10">
    <name type="scientific">Ceratopteris richardii</name>
    <name type="common">Triangle waterfern</name>
    <dbReference type="NCBI Taxonomy" id="49495"/>
    <lineage>
        <taxon>Eukaryota</taxon>
        <taxon>Viridiplantae</taxon>
        <taxon>Streptophyta</taxon>
        <taxon>Embryophyta</taxon>
        <taxon>Tracheophyta</taxon>
        <taxon>Polypodiopsida</taxon>
        <taxon>Polypodiidae</taxon>
        <taxon>Polypodiales</taxon>
        <taxon>Pteridineae</taxon>
        <taxon>Pteridaceae</taxon>
        <taxon>Parkerioideae</taxon>
        <taxon>Ceratopteris</taxon>
    </lineage>
</organism>
<evidence type="ECO:0000256" key="5">
    <source>
        <dbReference type="ARBA" id="ARBA00022989"/>
    </source>
</evidence>
<keyword evidence="6 7" id="KW-0472">Membrane</keyword>
<dbReference type="PANTHER" id="PTHR31376">
    <property type="entry name" value="OS09G0467300 PROTEIN-RELATED"/>
    <property type="match status" value="1"/>
</dbReference>
<dbReference type="OrthoDB" id="1925230at2759"/>
<keyword evidence="3" id="KW-0813">Transport</keyword>
<protein>
    <recommendedName>
        <fullName evidence="11">Purine permease</fullName>
    </recommendedName>
</protein>
<dbReference type="GO" id="GO:0016020">
    <property type="term" value="C:membrane"/>
    <property type="evidence" value="ECO:0007669"/>
    <property type="project" value="UniProtKB-SubCell"/>
</dbReference>
<comment type="caution">
    <text evidence="9">The sequence shown here is derived from an EMBL/GenBank/DDBJ whole genome shotgun (WGS) entry which is preliminary data.</text>
</comment>
<dbReference type="PANTHER" id="PTHR31376:SF105">
    <property type="entry name" value="PURINE PERMEASE-RELATED"/>
    <property type="match status" value="1"/>
</dbReference>
<evidence type="ECO:0000256" key="3">
    <source>
        <dbReference type="ARBA" id="ARBA00022448"/>
    </source>
</evidence>
<proteinExistence type="inferred from homology"/>